<dbReference type="Proteomes" id="UP000241229">
    <property type="component" value="Unassembled WGS sequence"/>
</dbReference>
<dbReference type="RefSeq" id="WP_106774307.1">
    <property type="nucleotide sequence ID" value="NZ_PXYK01000023.1"/>
</dbReference>
<gene>
    <name evidence="1" type="ORF">C7I84_21730</name>
</gene>
<evidence type="ECO:0000313" key="2">
    <source>
        <dbReference type="Proteomes" id="UP000241229"/>
    </source>
</evidence>
<comment type="caution">
    <text evidence="1">The sequence shown here is derived from an EMBL/GenBank/DDBJ whole genome shotgun (WGS) entry which is preliminary data.</text>
</comment>
<name>A0A2P7S163_9HYPH</name>
<accession>A0A2P7S163</accession>
<dbReference type="OrthoDB" id="9811595at2"/>
<organism evidence="1 2">
    <name type="scientific">Kumtagia ephedrae</name>
    <dbReference type="NCBI Taxonomy" id="2116701"/>
    <lineage>
        <taxon>Bacteria</taxon>
        <taxon>Pseudomonadati</taxon>
        <taxon>Pseudomonadota</taxon>
        <taxon>Alphaproteobacteria</taxon>
        <taxon>Hyphomicrobiales</taxon>
        <taxon>Phyllobacteriaceae</taxon>
        <taxon>Kumtagia</taxon>
    </lineage>
</organism>
<dbReference type="AlphaFoldDB" id="A0A2P7S163"/>
<dbReference type="EMBL" id="PXYK01000023">
    <property type="protein sequence ID" value="PSJ56183.1"/>
    <property type="molecule type" value="Genomic_DNA"/>
</dbReference>
<proteinExistence type="predicted"/>
<keyword evidence="2" id="KW-1185">Reference proteome</keyword>
<reference evidence="1 2" key="1">
    <citation type="submission" date="2018-03" db="EMBL/GenBank/DDBJ databases">
        <title>The draft genome of Mesorhizobium sp. 6GN-30.</title>
        <authorList>
            <person name="Liu L."/>
            <person name="Li L."/>
            <person name="Wang T."/>
            <person name="Zhang X."/>
            <person name="Liang L."/>
        </authorList>
    </citation>
    <scope>NUCLEOTIDE SEQUENCE [LARGE SCALE GENOMIC DNA]</scope>
    <source>
        <strain evidence="1 2">6GN30</strain>
    </source>
</reference>
<evidence type="ECO:0000313" key="1">
    <source>
        <dbReference type="EMBL" id="PSJ56183.1"/>
    </source>
</evidence>
<sequence length="109" mass="12235">MPQIGNFTKTKAGYAGHVKTLTLDVELSIRPAEKSDAENAPEHRIYAADDREVGAAWNRSGEKAGDYLSVAIDDPTFTQPIRAALFQSEADEKVWNLMWNRPSKRDEKE</sequence>
<protein>
    <submittedName>
        <fullName evidence="1">DUF736 domain-containing protein</fullName>
    </submittedName>
</protein>
<dbReference type="Pfam" id="PF05284">
    <property type="entry name" value="DUF736"/>
    <property type="match status" value="1"/>
</dbReference>
<dbReference type="InterPro" id="IPR007948">
    <property type="entry name" value="DUF736"/>
</dbReference>